<feature type="coiled-coil region" evidence="2">
    <location>
        <begin position="131"/>
        <end position="178"/>
    </location>
</feature>
<dbReference type="PaxDb" id="121845-A0A3Q0ITM8"/>
<dbReference type="GO" id="GO:0048268">
    <property type="term" value="P:clathrin coat assembly"/>
    <property type="evidence" value="ECO:0007669"/>
    <property type="project" value="TreeGrafter"/>
</dbReference>
<dbReference type="AlphaFoldDB" id="A0A3Q0ITM8"/>
<feature type="domain" description="GMIP/FCHO2-like FCH" evidence="3">
    <location>
        <begin position="63"/>
        <end position="253"/>
    </location>
</feature>
<dbReference type="SUPFAM" id="SSF103657">
    <property type="entry name" value="BAR/IMD domain-like"/>
    <property type="match status" value="1"/>
</dbReference>
<evidence type="ECO:0000256" key="2">
    <source>
        <dbReference type="SAM" id="Coils"/>
    </source>
</evidence>
<name>A0A3Q0ITM8_DIACI</name>
<dbReference type="GeneID" id="103509522"/>
<dbReference type="GO" id="GO:0005905">
    <property type="term" value="C:clathrin-coated pit"/>
    <property type="evidence" value="ECO:0007669"/>
    <property type="project" value="TreeGrafter"/>
</dbReference>
<dbReference type="KEGG" id="dci:103509522"/>
<dbReference type="RefSeq" id="XP_026679622.1">
    <property type="nucleotide sequence ID" value="XM_026823821.1"/>
</dbReference>
<dbReference type="GO" id="GO:0005886">
    <property type="term" value="C:plasma membrane"/>
    <property type="evidence" value="ECO:0007669"/>
    <property type="project" value="TreeGrafter"/>
</dbReference>
<evidence type="ECO:0000256" key="1">
    <source>
        <dbReference type="ARBA" id="ARBA00023054"/>
    </source>
</evidence>
<dbReference type="InterPro" id="IPR027267">
    <property type="entry name" value="AH/BAR_dom_sf"/>
</dbReference>
<dbReference type="PANTHER" id="PTHR23065">
    <property type="entry name" value="PROLINE-SERINE-THREONINE PHOSPHATASE INTERACTING PROTEIN 1"/>
    <property type="match status" value="1"/>
</dbReference>
<proteinExistence type="predicted"/>
<keyword evidence="1 2" id="KW-0175">Coiled coil</keyword>
<dbReference type="PANTHER" id="PTHR23065:SF15">
    <property type="entry name" value="AT02057P"/>
    <property type="match status" value="1"/>
</dbReference>
<protein>
    <submittedName>
        <fullName evidence="5">F-BAR domain only protein 2</fullName>
    </submittedName>
</protein>
<evidence type="ECO:0000313" key="5">
    <source>
        <dbReference type="RefSeq" id="XP_026679622.1"/>
    </source>
</evidence>
<dbReference type="Proteomes" id="UP000079169">
    <property type="component" value="Unplaced"/>
</dbReference>
<accession>A0A3Q0ITM8</accession>
<keyword evidence="4" id="KW-1185">Reference proteome</keyword>
<organism evidence="4 5">
    <name type="scientific">Diaphorina citri</name>
    <name type="common">Asian citrus psyllid</name>
    <dbReference type="NCBI Taxonomy" id="121845"/>
    <lineage>
        <taxon>Eukaryota</taxon>
        <taxon>Metazoa</taxon>
        <taxon>Ecdysozoa</taxon>
        <taxon>Arthropoda</taxon>
        <taxon>Hexapoda</taxon>
        <taxon>Insecta</taxon>
        <taxon>Pterygota</taxon>
        <taxon>Neoptera</taxon>
        <taxon>Paraneoptera</taxon>
        <taxon>Hemiptera</taxon>
        <taxon>Sternorrhyncha</taxon>
        <taxon>Psylloidea</taxon>
        <taxon>Psyllidae</taxon>
        <taxon>Diaphorininae</taxon>
        <taxon>Diaphorina</taxon>
    </lineage>
</organism>
<evidence type="ECO:0000259" key="3">
    <source>
        <dbReference type="Pfam" id="PF22699"/>
    </source>
</evidence>
<evidence type="ECO:0000313" key="4">
    <source>
        <dbReference type="Proteomes" id="UP000079169"/>
    </source>
</evidence>
<dbReference type="STRING" id="121845.A0A3Q0ITM8"/>
<dbReference type="Pfam" id="PF22699">
    <property type="entry name" value="GMIP-like_FCH"/>
    <property type="match status" value="1"/>
</dbReference>
<gene>
    <name evidence="5" type="primary">LOC103509522</name>
</gene>
<dbReference type="Gene3D" id="1.20.1270.60">
    <property type="entry name" value="Arfaptin homology (AH) domain/BAR domain"/>
    <property type="match status" value="1"/>
</dbReference>
<sequence length="259" mass="30380">MDKEGKSSYQNFDYPVISHSHGQHRREQFKVIWEVGQTIRANIEENNSKLFGKLAKQSGGSGTFAPLWQVLKTSIEKIATVQVKMMQKVNDLVKDVCKYTEELQKKHKLVKEEQGPTLEIVQTIQSTTLVLQKAKDVYLQKCEELDKLRRDNGSAKDLEKAELKVKKAQEDYKTIVDKYALIKEDFEKRMSTSCKYFQQIEEAHLKQMKEFLSTYTELIENNHDAIGQIYLEFKRQCLELTIDKLLEHFVLKKYTFRFI</sequence>
<dbReference type="InterPro" id="IPR054713">
    <property type="entry name" value="GMIP/FCHO2-like_FCH"/>
</dbReference>
<reference evidence="5" key="1">
    <citation type="submission" date="2025-08" db="UniProtKB">
        <authorList>
            <consortium name="RefSeq"/>
        </authorList>
    </citation>
    <scope>IDENTIFICATION</scope>
</reference>
<dbReference type="GO" id="GO:0030136">
    <property type="term" value="C:clathrin-coated vesicle"/>
    <property type="evidence" value="ECO:0007669"/>
    <property type="project" value="TreeGrafter"/>
</dbReference>
<dbReference type="GO" id="GO:0072583">
    <property type="term" value="P:clathrin-dependent endocytosis"/>
    <property type="evidence" value="ECO:0007669"/>
    <property type="project" value="TreeGrafter"/>
</dbReference>